<feature type="domain" description="Type II/III secretion system secretin-like" evidence="4">
    <location>
        <begin position="335"/>
        <end position="511"/>
    </location>
</feature>
<evidence type="ECO:0000259" key="4">
    <source>
        <dbReference type="Pfam" id="PF00263"/>
    </source>
</evidence>
<evidence type="ECO:0000313" key="5">
    <source>
        <dbReference type="EMBL" id="NDY42321.1"/>
    </source>
</evidence>
<dbReference type="GO" id="GO:0015627">
    <property type="term" value="C:type II protein secretion system complex"/>
    <property type="evidence" value="ECO:0007669"/>
    <property type="project" value="TreeGrafter"/>
</dbReference>
<gene>
    <name evidence="5" type="primary">mshL</name>
    <name evidence="5" type="ORF">G3N55_05625</name>
</gene>
<comment type="caution">
    <text evidence="5">The sequence shown here is derived from an EMBL/GenBank/DDBJ whole genome shotgun (WGS) entry which is preliminary data.</text>
</comment>
<evidence type="ECO:0000256" key="1">
    <source>
        <dbReference type="RuleBase" id="RU004003"/>
    </source>
</evidence>
<dbReference type="PANTHER" id="PTHR30332:SF17">
    <property type="entry name" value="TYPE IV PILIATION SYSTEM PROTEIN DR_0774-RELATED"/>
    <property type="match status" value="1"/>
</dbReference>
<dbReference type="Proteomes" id="UP000469346">
    <property type="component" value="Unassembled WGS sequence"/>
</dbReference>
<evidence type="ECO:0000256" key="3">
    <source>
        <dbReference type="SAM" id="SignalP"/>
    </source>
</evidence>
<proteinExistence type="inferred from homology"/>
<protein>
    <submittedName>
        <fullName evidence="5">Pilus (MSHA type) biogenesis protein MshL</fullName>
    </submittedName>
</protein>
<evidence type="ECO:0000256" key="2">
    <source>
        <dbReference type="SAM" id="MobiDB-lite"/>
    </source>
</evidence>
<dbReference type="RefSeq" id="WP_163298465.1">
    <property type="nucleotide sequence ID" value="NZ_JAAGRR010000047.1"/>
</dbReference>
<dbReference type="PROSITE" id="PS51257">
    <property type="entry name" value="PROKAR_LIPOPROTEIN"/>
    <property type="match status" value="1"/>
</dbReference>
<evidence type="ECO:0000313" key="6">
    <source>
        <dbReference type="Proteomes" id="UP000469346"/>
    </source>
</evidence>
<keyword evidence="3" id="KW-0732">Signal</keyword>
<dbReference type="AlphaFoldDB" id="A0A6N9TM11"/>
<sequence length="515" mass="55124">MKRETAKRRGGRAAGAALLGFLLLAGCAGRPAPPPPQAPPTAAAAERPADPASPRRRPAPPKPRFKRLSPLDTQRVTLNFVGEGGGAILLALAKAAGLNLVLDPAFAASPEAARRLTAQYHEWPIREVLESVCTALDVGWRLDGGTVYISPLVERLIPLDFLGTVQSSRFSVGGDVLGGNTAGGGTDTDVLTPLTGSFELTGQNSAEVTDIYKGIEAALKDRLGDEGSYVLNRQTGTLMVRGRPSTVRSIEAYVSALRERYQRQVLIQAKILEIELDHQHELGIDWGQLTATLSKAALKAGGAVLDVATTPTDESVLYNLTLSQDYYNVSTVLRAMEDYGRIRTLSNPRLKVTNGQSAVISVGQSVAYLKSLETGTTTTSGGSSTIAPTAEIGSIFDGVLLGVTPIIEDDGRVSLHLVPIKSDLVSLDEREFAGGTRYTFPRVNLREASTVVRAASGDIVIIGGLIQERTDKEMSGLPVLDRLPLVGRVFRYQRRVLRRVEMVILLDVTVLDKAG</sequence>
<name>A0A6N9TM11_DISTH</name>
<organism evidence="5 6">
    <name type="scientific">Dissulfurirhabdus thermomarina</name>
    <dbReference type="NCBI Taxonomy" id="1765737"/>
    <lineage>
        <taxon>Bacteria</taxon>
        <taxon>Deltaproteobacteria</taxon>
        <taxon>Dissulfurirhabdaceae</taxon>
        <taxon>Dissulfurirhabdus</taxon>
    </lineage>
</organism>
<reference evidence="5 6" key="1">
    <citation type="submission" date="2020-02" db="EMBL/GenBank/DDBJ databases">
        <title>Comparative genomics of sulfur disproportionating microorganisms.</title>
        <authorList>
            <person name="Ward L.M."/>
            <person name="Bertran E."/>
            <person name="Johnston D.T."/>
        </authorList>
    </citation>
    <scope>NUCLEOTIDE SEQUENCE [LARGE SCALE GENOMIC DNA]</scope>
    <source>
        <strain evidence="5 6">DSM 100025</strain>
    </source>
</reference>
<dbReference type="GO" id="GO:0009306">
    <property type="term" value="P:protein secretion"/>
    <property type="evidence" value="ECO:0007669"/>
    <property type="project" value="InterPro"/>
</dbReference>
<comment type="similarity">
    <text evidence="1">Belongs to the bacterial secretin family.</text>
</comment>
<keyword evidence="6" id="KW-1185">Reference proteome</keyword>
<dbReference type="NCBIfam" id="TIGR02519">
    <property type="entry name" value="pilus_MshL"/>
    <property type="match status" value="1"/>
</dbReference>
<feature type="chain" id="PRO_5027104411" evidence="3">
    <location>
        <begin position="29"/>
        <end position="515"/>
    </location>
</feature>
<dbReference type="InterPro" id="IPR050810">
    <property type="entry name" value="Bact_Secretion_Sys_Channel"/>
</dbReference>
<dbReference type="InterPro" id="IPR013358">
    <property type="entry name" value="Pilus_biogenesis_MshL"/>
</dbReference>
<dbReference type="PANTHER" id="PTHR30332">
    <property type="entry name" value="PROBABLE GENERAL SECRETION PATHWAY PROTEIN D"/>
    <property type="match status" value="1"/>
</dbReference>
<accession>A0A6N9TM11</accession>
<feature type="signal peptide" evidence="3">
    <location>
        <begin position="1"/>
        <end position="28"/>
    </location>
</feature>
<feature type="compositionally biased region" description="Low complexity" evidence="2">
    <location>
        <begin position="40"/>
        <end position="52"/>
    </location>
</feature>
<dbReference type="EMBL" id="JAAGRR010000047">
    <property type="protein sequence ID" value="NDY42321.1"/>
    <property type="molecule type" value="Genomic_DNA"/>
</dbReference>
<dbReference type="PRINTS" id="PR00811">
    <property type="entry name" value="BCTERIALGSPD"/>
</dbReference>
<dbReference type="Gene3D" id="3.55.50.30">
    <property type="match status" value="1"/>
</dbReference>
<feature type="compositionally biased region" description="Basic residues" evidence="2">
    <location>
        <begin position="54"/>
        <end position="67"/>
    </location>
</feature>
<feature type="region of interest" description="Disordered" evidence="2">
    <location>
        <begin position="29"/>
        <end position="68"/>
    </location>
</feature>
<dbReference type="Pfam" id="PF00263">
    <property type="entry name" value="Secretin"/>
    <property type="match status" value="1"/>
</dbReference>
<dbReference type="InterPro" id="IPR004846">
    <property type="entry name" value="T2SS/T3SS_dom"/>
</dbReference>
<dbReference type="InterPro" id="IPR001775">
    <property type="entry name" value="GspD/PilQ"/>
</dbReference>